<dbReference type="PANTHER" id="PTHR21666:SF289">
    <property type="entry name" value="L-ALA--D-GLU ENDOPEPTIDASE"/>
    <property type="match status" value="1"/>
</dbReference>
<dbReference type="GO" id="GO:0004222">
    <property type="term" value="F:metalloendopeptidase activity"/>
    <property type="evidence" value="ECO:0007669"/>
    <property type="project" value="TreeGrafter"/>
</dbReference>
<dbReference type="Pfam" id="PF01551">
    <property type="entry name" value="Peptidase_M23"/>
    <property type="match status" value="1"/>
</dbReference>
<gene>
    <name evidence="3" type="ORF">A2750_01780</name>
</gene>
<keyword evidence="1" id="KW-0732">Signal</keyword>
<dbReference type="InterPro" id="IPR050570">
    <property type="entry name" value="Cell_wall_metabolism_enzyme"/>
</dbReference>
<dbReference type="InterPro" id="IPR011055">
    <property type="entry name" value="Dup_hybrid_motif"/>
</dbReference>
<protein>
    <recommendedName>
        <fullName evidence="2">M23ase beta-sheet core domain-containing protein</fullName>
    </recommendedName>
</protein>
<dbReference type="Gene3D" id="2.70.70.10">
    <property type="entry name" value="Glucose Permease (Domain IIA)"/>
    <property type="match status" value="1"/>
</dbReference>
<dbReference type="AlphaFoldDB" id="A0A1F8F004"/>
<name>A0A1F8F004_9BACT</name>
<evidence type="ECO:0000259" key="2">
    <source>
        <dbReference type="Pfam" id="PF01551"/>
    </source>
</evidence>
<dbReference type="SUPFAM" id="SSF51261">
    <property type="entry name" value="Duplicated hybrid motif"/>
    <property type="match status" value="1"/>
</dbReference>
<evidence type="ECO:0000256" key="1">
    <source>
        <dbReference type="ARBA" id="ARBA00022729"/>
    </source>
</evidence>
<dbReference type="PANTHER" id="PTHR21666">
    <property type="entry name" value="PEPTIDASE-RELATED"/>
    <property type="match status" value="1"/>
</dbReference>
<evidence type="ECO:0000313" key="3">
    <source>
        <dbReference type="EMBL" id="OGN05920.1"/>
    </source>
</evidence>
<sequence>MLSLVFLTNAQARAQSFEVLNPDNSVEQGGVLVVRIALQWQSPAVFNPAISVFGRHYLPNKYGEVFMGIGLNIEPGKYIVTLVEYGRGFQLSRDEKEVEVVQKDFPTRIRGPFTLTPKWERERAVIKKMFDGGDYNEKYFDDKFIRPLDLVALADGRVVGETSYPFGDGHNGVDLITRDPATGRHQRPIKATNLGRVALIAQNYSTEGNMVIIDHGSGIFSVYMHLSRFLVSKVGQIVKRGEVIAMSGDTGSAKRGGPHLHFSVKVRTRDGKSDFYVDPLGFIDTLNGILK</sequence>
<evidence type="ECO:0000313" key="4">
    <source>
        <dbReference type="Proteomes" id="UP000178023"/>
    </source>
</evidence>
<dbReference type="InterPro" id="IPR016047">
    <property type="entry name" value="M23ase_b-sheet_dom"/>
</dbReference>
<comment type="caution">
    <text evidence="3">The sequence shown here is derived from an EMBL/GenBank/DDBJ whole genome shotgun (WGS) entry which is preliminary data.</text>
</comment>
<feature type="domain" description="M23ase beta-sheet core" evidence="2">
    <location>
        <begin position="170"/>
        <end position="267"/>
    </location>
</feature>
<dbReference type="CDD" id="cd12797">
    <property type="entry name" value="M23_peptidase"/>
    <property type="match status" value="1"/>
</dbReference>
<reference evidence="3 4" key="1">
    <citation type="journal article" date="2016" name="Nat. Commun.">
        <title>Thousands of microbial genomes shed light on interconnected biogeochemical processes in an aquifer system.</title>
        <authorList>
            <person name="Anantharaman K."/>
            <person name="Brown C.T."/>
            <person name="Hug L.A."/>
            <person name="Sharon I."/>
            <person name="Castelle C.J."/>
            <person name="Probst A.J."/>
            <person name="Thomas B.C."/>
            <person name="Singh A."/>
            <person name="Wilkins M.J."/>
            <person name="Karaoz U."/>
            <person name="Brodie E.L."/>
            <person name="Williams K.H."/>
            <person name="Hubbard S.S."/>
            <person name="Banfield J.F."/>
        </authorList>
    </citation>
    <scope>NUCLEOTIDE SEQUENCE [LARGE SCALE GENOMIC DNA]</scope>
</reference>
<dbReference type="Proteomes" id="UP000178023">
    <property type="component" value="Unassembled WGS sequence"/>
</dbReference>
<organism evidence="3 4">
    <name type="scientific">Candidatus Yanofskybacteria bacterium RIFCSPHIGHO2_01_FULL_45_42</name>
    <dbReference type="NCBI Taxonomy" id="1802671"/>
    <lineage>
        <taxon>Bacteria</taxon>
        <taxon>Candidatus Yanofskyibacteriota</taxon>
    </lineage>
</organism>
<proteinExistence type="predicted"/>
<accession>A0A1F8F004</accession>
<dbReference type="EMBL" id="MGJL01000044">
    <property type="protein sequence ID" value="OGN05920.1"/>
    <property type="molecule type" value="Genomic_DNA"/>
</dbReference>